<sequence>MATSIFQTQSNRYCSLSLNAPQQMFGLCQFLVMLIWNDINNVSMLCFLILVQQLWTQKQYPSEVIYIEDTHILEFYNLDRLILPQLKLFFHQIPYYNRDSKHTLVCSRFEFSSRVNAYLLRYELILNI</sequence>
<dbReference type="EMBL" id="CAJJDP010000261">
    <property type="protein sequence ID" value="CAD8215447.1"/>
    <property type="molecule type" value="Genomic_DNA"/>
</dbReference>
<dbReference type="AlphaFoldDB" id="A0A8S1YQJ8"/>
<reference evidence="1" key="1">
    <citation type="submission" date="2021-01" db="EMBL/GenBank/DDBJ databases">
        <authorList>
            <consortium name="Genoscope - CEA"/>
            <person name="William W."/>
        </authorList>
    </citation>
    <scope>NUCLEOTIDE SEQUENCE</scope>
</reference>
<name>A0A8S1YQJ8_PAROT</name>
<accession>A0A8S1YQJ8</accession>
<gene>
    <name evidence="1" type="ORF">POCTA_138.1.T2570003</name>
</gene>
<evidence type="ECO:0000313" key="2">
    <source>
        <dbReference type="Proteomes" id="UP000683925"/>
    </source>
</evidence>
<evidence type="ECO:0000313" key="1">
    <source>
        <dbReference type="EMBL" id="CAD8215447.1"/>
    </source>
</evidence>
<protein>
    <submittedName>
        <fullName evidence="1">Uncharacterized protein</fullName>
    </submittedName>
</protein>
<organism evidence="1 2">
    <name type="scientific">Paramecium octaurelia</name>
    <dbReference type="NCBI Taxonomy" id="43137"/>
    <lineage>
        <taxon>Eukaryota</taxon>
        <taxon>Sar</taxon>
        <taxon>Alveolata</taxon>
        <taxon>Ciliophora</taxon>
        <taxon>Intramacronucleata</taxon>
        <taxon>Oligohymenophorea</taxon>
        <taxon>Peniculida</taxon>
        <taxon>Parameciidae</taxon>
        <taxon>Paramecium</taxon>
    </lineage>
</organism>
<proteinExistence type="predicted"/>
<dbReference type="Proteomes" id="UP000683925">
    <property type="component" value="Unassembled WGS sequence"/>
</dbReference>
<comment type="caution">
    <text evidence="1">The sequence shown here is derived from an EMBL/GenBank/DDBJ whole genome shotgun (WGS) entry which is preliminary data.</text>
</comment>
<keyword evidence="2" id="KW-1185">Reference proteome</keyword>